<evidence type="ECO:0000313" key="1">
    <source>
        <dbReference type="EMBL" id="SFK91923.1"/>
    </source>
</evidence>
<dbReference type="EMBL" id="FOQY01000041">
    <property type="protein sequence ID" value="SFK91923.1"/>
    <property type="molecule type" value="Genomic_DNA"/>
</dbReference>
<organism evidence="1 2">
    <name type="scientific">Streptosporangium canum</name>
    <dbReference type="NCBI Taxonomy" id="324952"/>
    <lineage>
        <taxon>Bacteria</taxon>
        <taxon>Bacillati</taxon>
        <taxon>Actinomycetota</taxon>
        <taxon>Actinomycetes</taxon>
        <taxon>Streptosporangiales</taxon>
        <taxon>Streptosporangiaceae</taxon>
        <taxon>Streptosporangium</taxon>
    </lineage>
</organism>
<dbReference type="InterPro" id="IPR046215">
    <property type="entry name" value="DUF6248"/>
</dbReference>
<gene>
    <name evidence="1" type="ORF">SAMN05216275_14127</name>
</gene>
<keyword evidence="2" id="KW-1185">Reference proteome</keyword>
<dbReference type="AlphaFoldDB" id="A0A1I4DFT9"/>
<sequence length="145" mass="16142">MTPGEAAWVREHAWTAGMRKTHREVPGYYTHCACQYGGGPCSGRLPQHDTCHIGVPLPMPECHISTRHGGVAAFTTPYRHPSASATGWHYTTAAQVWLADRRCAWWCRCDCRHPHVPGHAPEKNPARPIRYEAVELPGLDLVGVR</sequence>
<dbReference type="Pfam" id="PF19761">
    <property type="entry name" value="DUF6248"/>
    <property type="match status" value="1"/>
</dbReference>
<dbReference type="RefSeq" id="WP_093891453.1">
    <property type="nucleotide sequence ID" value="NZ_FOQY01000041.1"/>
</dbReference>
<evidence type="ECO:0000313" key="2">
    <source>
        <dbReference type="Proteomes" id="UP000199111"/>
    </source>
</evidence>
<dbReference type="Proteomes" id="UP000199111">
    <property type="component" value="Unassembled WGS sequence"/>
</dbReference>
<name>A0A1I4DFT9_9ACTN</name>
<protein>
    <submittedName>
        <fullName evidence="1">Uncharacterized protein</fullName>
    </submittedName>
</protein>
<accession>A0A1I4DFT9</accession>
<reference evidence="2" key="1">
    <citation type="submission" date="2016-10" db="EMBL/GenBank/DDBJ databases">
        <authorList>
            <person name="Varghese N."/>
            <person name="Submissions S."/>
        </authorList>
    </citation>
    <scope>NUCLEOTIDE SEQUENCE [LARGE SCALE GENOMIC DNA]</scope>
    <source>
        <strain evidence="2">CGMCC 4.2126</strain>
    </source>
</reference>
<dbReference type="GeneID" id="96302922"/>
<proteinExistence type="predicted"/>